<feature type="chain" id="PRO_5045298299" evidence="2">
    <location>
        <begin position="28"/>
        <end position="3457"/>
    </location>
</feature>
<dbReference type="InterPro" id="IPR013783">
    <property type="entry name" value="Ig-like_fold"/>
</dbReference>
<evidence type="ECO:0000256" key="1">
    <source>
        <dbReference type="ARBA" id="ARBA00022729"/>
    </source>
</evidence>
<dbReference type="SUPFAM" id="SSF49478">
    <property type="entry name" value="Cna protein B-type domain"/>
    <property type="match status" value="1"/>
</dbReference>
<dbReference type="NCBIfam" id="TIGR04131">
    <property type="entry name" value="Bac_Flav_CTERM"/>
    <property type="match status" value="1"/>
</dbReference>
<dbReference type="InterPro" id="IPR026341">
    <property type="entry name" value="T9SS_type_B"/>
</dbReference>
<dbReference type="RefSeq" id="WP_379795440.1">
    <property type="nucleotide sequence ID" value="NZ_JBHSFY010000002.1"/>
</dbReference>
<dbReference type="Gene3D" id="2.60.40.740">
    <property type="match status" value="12"/>
</dbReference>
<organism evidence="4 5">
    <name type="scientific">Flavobacterium chungangensis</name>
    <dbReference type="NCBI Taxonomy" id="2708132"/>
    <lineage>
        <taxon>Bacteria</taxon>
        <taxon>Pseudomonadati</taxon>
        <taxon>Bacteroidota</taxon>
        <taxon>Flavobacteriia</taxon>
        <taxon>Flavobacteriales</taxon>
        <taxon>Flavobacteriaceae</taxon>
        <taxon>Flavobacterium</taxon>
    </lineage>
</organism>
<dbReference type="Gene3D" id="2.60.40.1220">
    <property type="match status" value="3"/>
</dbReference>
<comment type="caution">
    <text evidence="4">The sequence shown here is derived from an EMBL/GenBank/DDBJ whole genome shotgun (WGS) entry which is preliminary data.</text>
</comment>
<keyword evidence="5" id="KW-1185">Reference proteome</keyword>
<evidence type="ECO:0000256" key="2">
    <source>
        <dbReference type="SAM" id="SignalP"/>
    </source>
</evidence>
<feature type="signal peptide" evidence="2">
    <location>
        <begin position="1"/>
        <end position="27"/>
    </location>
</feature>
<dbReference type="Proteomes" id="UP001596003">
    <property type="component" value="Unassembled WGS sequence"/>
</dbReference>
<evidence type="ECO:0000313" key="4">
    <source>
        <dbReference type="EMBL" id="MFC4476257.1"/>
    </source>
</evidence>
<name>A0ABV8ZBQ5_9FLAO</name>
<feature type="domain" description="HYR-like" evidence="3">
    <location>
        <begin position="2309"/>
        <end position="2378"/>
    </location>
</feature>
<dbReference type="InterPro" id="IPR025667">
    <property type="entry name" value="SprB_repeat"/>
</dbReference>
<dbReference type="Pfam" id="PF13573">
    <property type="entry name" value="SprB"/>
    <property type="match status" value="18"/>
</dbReference>
<dbReference type="Gene3D" id="2.60.40.10">
    <property type="entry name" value="Immunoglobulins"/>
    <property type="match status" value="1"/>
</dbReference>
<proteinExistence type="predicted"/>
<evidence type="ECO:0000259" key="3">
    <source>
        <dbReference type="Pfam" id="PF23237"/>
    </source>
</evidence>
<keyword evidence="1 2" id="KW-0732">Signal</keyword>
<dbReference type="InterPro" id="IPR014755">
    <property type="entry name" value="Cu-Rt/internalin_Ig-like"/>
</dbReference>
<sequence length="3457" mass="359701">MKNFTFEKRIKILLSFLLSILFLNVYAGEGSKQTTPDINHRASLAINNSTYGSFGRYGSTDAQRLYIRIQNPNSEKVYLGFSRARRSSPTGTEINSRFRIIRPDGSVAYANYTLDGTSSNINGTESQRLARAQNGPNGIDGVTSAGYTPIVFNPNGMPAGDYYIEFESTTDGSSTEIYYNYYDITVANSSNKSIPGRIYSKRWAFAMDDVETDFNGAFYVFAPDNGSTTGAVTQNGFVNKINFNGAGFRPWYFNVAFNNTGPGNSGNAANDQKSIYNAPNATQMSPKYEVFLNDPDINIWKNGTYNGNIQINGITNCGIGESNINISVFKSGTIEILLDFNGGDGIYTPGTKDVLTTQTVTASGAPPYAVSVPWNGKDGLGNTIAQGTSIPIVVTFGQAAFHFPIYDVEENQYGFSCTTVRPAAPSGYVLKFYWDDSNITYTGGTFDSKLNLTGCTPNGTPPSNCHRWNGFNDNNNGSPQYGNLNTINTWWYANRDFVTSNIVLPPFYTVALGTTSNVTCFGGNDGKIQINVTNGTGPFKYYINGETTVNTLQSLPAGTYNIKVVDANGCSANINGVVITQPATAVTVAKTSQTDVLCFGASTGAINITATGGVGPYTYDWADLAGTTDPEDRTGLIAGTYTVTVKDSKGCTSAPLTVTITQSGSAVAVAKTSQTDVLCFGASTGAINITASGGVAPYTYDWADLAGTTDPEDRTALPAGTYTVIVKDANGCSAAPLAVTITQPASAVAVAKTSQTDVLCFGSSTGAINITASGGVAPYTYDWADLAGTTDPEDRTALPAGTYTVTVKDANGCSAAPLSVTITQPASAVAVAKTSQTDVLCFGSSTGAINITASGGVAPYTYDWADLAGTNDPEDRTGLIAGTYTVTVKDANGCSAAPLSVTITQPASAVAVAKTSQTDVLCFGSSTGAINITASGGVAPYTYDWADLAGTNDPEDRTALPAGTYTVTVKDANGCSAAPLSVTITQPASAVTVAKTSQTDVLCFGASTGAINITASGGVGPYTYDWADLTGTTDPEDRTGLIAGTYTVTVKDSKGCTSAPLTVTITQSGSAVAVAKTSQTDVLCFGASTGAINITASGGVAPYTYDWADLAGTTDPEDRTALPAGTYTVTVKDANGCSAAPLAVTITQPASAVAVAKTSQTDVLCFGASTGAINITASGGVAPYTYDWADLAGTTDPEDRTALPAGTYTVTVKDANGCSAAPLAVTITQPASAVAVAKTSQTDVLCFGSSTGAINITASGGVAPYTYDWADLAGTNDPEDRTGLIAGTYTVTVKDANGCSAAPLAVTITQPASAVAVAKTSQTDVLCFGSSTGAINITASGGVAPYTYDWADLAGTNDTEDRTALPAGTYTVTVKDANGCSAEPLAVTITQPASAVAVAKTSQTDVLCFGASTGAINITVSGGVAPYTYDWADLAGTTDPEDRTALPFGTYTVTVKDANGCSAAPLSVTITQPSSAVAVAKTSQTDVLCFGASTGAINITASGGVAPYTYDWADLAGTNDTEDRTGLIAGTYTVTVKDANGCSAAPLAVTITQPASAVAVAKTSQTDVLCFGSSTGAINITASGGVAPYTYDWADLAGTTDPEDRTALPAGTYTVIVKDANGCSAAPLAVTITQPASAVAVAKTSQTDVLCFGSSTGAINITASGGVAPYTYDWADLAGTTDPEDRTGLIAGTYTVTVKDANGCSATPLSVTITQPGASLSCSVIQNKPVTSNGLSNGEATVSPIGGTPTYTYLWDNGENTPKAVALNAGTHSVKVTDANGCFTECTVLITEPNVLSCSISQDSAVKCYGGNTGKATVTAVGGNGEYTYLWDNDETTAQAVALTAGLHSVKVTDKLGYTTTCEITIGQPQAPLSATTTQVNVACGGGTTGSATVIPSGGTSPYTYSWDTNPVQTDATATGLKAGTYNVMVKDANLCTIVKTVIIIDGDSVIPVIDPLPSVSTINCPAEPVFAQATATDDNGTISSLTYEDTTTEGNCAGTYTKTRTWIAKDACGNVSLPVSQTIIVQDNSAPTWTTQAASLDKTIECSDEQALANAQSLFPIANDTCDSDVSNITKVSGQFVASEGCGNAGTYTNNWTVKDDCGNTSETFTQIITIQDTTAPTWTTQAGSLNATLECSDTEGLAAAQAQFPTASDLCDTDVSNITKVSGQFVASENCGNAGTYTNTWTVKDDCGNTSETFTQIITIQDTTAPTWTTQAGSLNATLECSDTEGLAAAQAQFPIASDLCDTDVSNITKVSGQFVASENCGNAGTYTNTWTVKDDCGNTSETFTQIITIQDTTKPAFVGELPSNITVSCDAVPEPFNMEASDNCNGDLPIVFSETKSDIKNECGTEYTLTRNWSTSDCGGNSISYTQIITVRDTTPPTGTAPADVANLQNAADIPAGSPEDIKDAADNCSGTVNITVNDTNNGGTGCNGESYILTRTYTLTDCAGNKTELVQTFTVENKVSVSGIPTNVSCKGESNGSIAVTSSPGATVVITNQNNEVVGNTNLPAGTYTLTAASVVNGENQTCTATATVVITEPDYRVKISGQIINVDTNAPISNVPVTLIPQGTTTGPIQMRITGADGMYSFTGMPAGSYLVQVQDANLNSAHQLYPVDSSLFFTTLEECAFQVHNFEYGKSNLPVLGDYVWYDLNNNGIQDEWYDANNDGVVTKNIPDSNGSIDYSQWEWIDLNGDGSYTGPQNNGELNAAGFGNALSANVIIDGPNGYHEEVIVGIEGFWRDRPETANPYGDYAIKLVRDANFDAVAAALGATGLVKVLPSISGKNITAKTNKSQLHTVCKTTTDSGYVVTVTPEDLVHLDADFGVSCKDYKDIVANDDSAGPIAGVNHTTTNVLNVLPNDTLEGNAITASDVIITTVTPNEFLQLNPDGSVDVLPNAPVGTLSLVYQICEADQTDNCDTATVTVTIEAPVMTVTATSICVNDVPYIDYVVTAVNFIPANGVTIAWADSNNNVVTTMNNLPLSGRVLWPGAVVDEQGKGIDWPGWIFENNRWIEGADGFEKLRPTTNVTFTVNPSETITISYPPADPYCTARPTFAIVANDDTPAPITASATQTTVGNVLTNDTLNGSPVNINDVTLTTTIPDPKGSISINPDGTISVAPNTPGGTYTLTYQICEKADFGNCDTAIVTVVVLDPPAPPTPVVANDDNFNNIGCNSFGLVGNVLSNDVKGITRASLELVNFTLLTEGNNTKTDPNITIDNSGNVNVSSLTPAGTYTYSYRICDKLSSENCDTATITIIVVPNGVTETRSTACNDDSTLVNLSSLLPEGSPTTGVWQDKNNTNALQGGILNPFGLALGNYIFEYVIADQNCPRSIVLNMEINDDCKVLACGDVLVHNAFSPNGDNMNDFFKIDNIDELTCYPGNTVEIYNRWGILVFETSNYNNTTNAFDGTSRGRTTVKQSDGLPTGTYFYIITYKSLDGNNNVQDHKLDGYLYLSR</sequence>
<protein>
    <submittedName>
        <fullName evidence="4">Gliding motility-associated C-terminal domain-containing protein</fullName>
    </submittedName>
</protein>
<dbReference type="Pfam" id="PF23237">
    <property type="entry name" value="HYR_4C"/>
    <property type="match status" value="1"/>
</dbReference>
<reference evidence="5" key="1">
    <citation type="journal article" date="2019" name="Int. J. Syst. Evol. Microbiol.">
        <title>The Global Catalogue of Microorganisms (GCM) 10K type strain sequencing project: providing services to taxonomists for standard genome sequencing and annotation.</title>
        <authorList>
            <consortium name="The Broad Institute Genomics Platform"/>
            <consortium name="The Broad Institute Genome Sequencing Center for Infectious Disease"/>
            <person name="Wu L."/>
            <person name="Ma J."/>
        </authorList>
    </citation>
    <scope>NUCLEOTIDE SEQUENCE [LARGE SCALE GENOMIC DNA]</scope>
    <source>
        <strain evidence="5">NBRC 103627</strain>
    </source>
</reference>
<evidence type="ECO:0000313" key="5">
    <source>
        <dbReference type="Proteomes" id="UP001596003"/>
    </source>
</evidence>
<dbReference type="EMBL" id="JBHSFY010000002">
    <property type="protein sequence ID" value="MFC4476257.1"/>
    <property type="molecule type" value="Genomic_DNA"/>
</dbReference>
<gene>
    <name evidence="4" type="ORF">ACFO3N_04205</name>
</gene>
<dbReference type="Pfam" id="PF13585">
    <property type="entry name" value="CHU_C"/>
    <property type="match status" value="1"/>
</dbReference>
<accession>A0ABV8ZBQ5</accession>
<dbReference type="InterPro" id="IPR057078">
    <property type="entry name" value="HYR-4C"/>
</dbReference>